<dbReference type="PANTHER" id="PTHR23513">
    <property type="entry name" value="INTEGRAL MEMBRANE EFFLUX PROTEIN-RELATED"/>
    <property type="match status" value="1"/>
</dbReference>
<feature type="transmembrane region" description="Helical" evidence="7">
    <location>
        <begin position="78"/>
        <end position="98"/>
    </location>
</feature>
<comment type="caution">
    <text evidence="9">The sequence shown here is derived from an EMBL/GenBank/DDBJ whole genome shotgun (WGS) entry which is preliminary data.</text>
</comment>
<keyword evidence="4 7" id="KW-0812">Transmembrane</keyword>
<comment type="subcellular location">
    <subcellularLocation>
        <location evidence="1">Cell membrane</location>
        <topology evidence="1">Multi-pass membrane protein</topology>
    </subcellularLocation>
</comment>
<keyword evidence="5 7" id="KW-1133">Transmembrane helix</keyword>
<dbReference type="InterPro" id="IPR020846">
    <property type="entry name" value="MFS_dom"/>
</dbReference>
<keyword evidence="2" id="KW-0813">Transport</keyword>
<feature type="transmembrane region" description="Helical" evidence="7">
    <location>
        <begin position="310"/>
        <end position="330"/>
    </location>
</feature>
<dbReference type="Proteomes" id="UP000635996">
    <property type="component" value="Unassembled WGS sequence"/>
</dbReference>
<proteinExistence type="predicted"/>
<feature type="transmembrane region" description="Helical" evidence="7">
    <location>
        <begin position="45"/>
        <end position="66"/>
    </location>
</feature>
<dbReference type="InterPro" id="IPR010290">
    <property type="entry name" value="TM_effector"/>
</dbReference>
<evidence type="ECO:0000313" key="10">
    <source>
        <dbReference type="Proteomes" id="UP000635996"/>
    </source>
</evidence>
<dbReference type="PROSITE" id="PS50850">
    <property type="entry name" value="MFS"/>
    <property type="match status" value="1"/>
</dbReference>
<evidence type="ECO:0000256" key="4">
    <source>
        <dbReference type="ARBA" id="ARBA00022692"/>
    </source>
</evidence>
<evidence type="ECO:0000256" key="7">
    <source>
        <dbReference type="SAM" id="Phobius"/>
    </source>
</evidence>
<evidence type="ECO:0000259" key="8">
    <source>
        <dbReference type="PROSITE" id="PS50850"/>
    </source>
</evidence>
<keyword evidence="3" id="KW-1003">Cell membrane</keyword>
<feature type="transmembrane region" description="Helical" evidence="7">
    <location>
        <begin position="287"/>
        <end position="304"/>
    </location>
</feature>
<gene>
    <name evidence="9" type="ORF">HCJ95_07260</name>
</gene>
<keyword evidence="6 7" id="KW-0472">Membrane</keyword>
<evidence type="ECO:0000256" key="2">
    <source>
        <dbReference type="ARBA" id="ARBA00022448"/>
    </source>
</evidence>
<dbReference type="InterPro" id="IPR036259">
    <property type="entry name" value="MFS_trans_sf"/>
</dbReference>
<evidence type="ECO:0000256" key="1">
    <source>
        <dbReference type="ARBA" id="ARBA00004651"/>
    </source>
</evidence>
<evidence type="ECO:0000256" key="5">
    <source>
        <dbReference type="ARBA" id="ARBA00022989"/>
    </source>
</evidence>
<keyword evidence="10" id="KW-1185">Reference proteome</keyword>
<name>A0ABX0YSN8_STRTL</name>
<feature type="domain" description="Major facilitator superfamily (MFS) profile" evidence="8">
    <location>
        <begin position="221"/>
        <end position="414"/>
    </location>
</feature>
<dbReference type="Gene3D" id="1.20.1250.20">
    <property type="entry name" value="MFS general substrate transporter like domains"/>
    <property type="match status" value="1"/>
</dbReference>
<dbReference type="CDD" id="cd06173">
    <property type="entry name" value="MFS_MefA_like"/>
    <property type="match status" value="1"/>
</dbReference>
<organism evidence="9 10">
    <name type="scientific">Streptomyces thermoviolaceus subsp. thermoviolaceus</name>
    <dbReference type="NCBI Taxonomy" id="66860"/>
    <lineage>
        <taxon>Bacteria</taxon>
        <taxon>Bacillati</taxon>
        <taxon>Actinomycetota</taxon>
        <taxon>Actinomycetes</taxon>
        <taxon>Kitasatosporales</taxon>
        <taxon>Streptomycetaceae</taxon>
        <taxon>Streptomyces</taxon>
    </lineage>
</organism>
<feature type="transmembrane region" description="Helical" evidence="7">
    <location>
        <begin position="171"/>
        <end position="190"/>
    </location>
</feature>
<dbReference type="SUPFAM" id="SSF103473">
    <property type="entry name" value="MFS general substrate transporter"/>
    <property type="match status" value="1"/>
</dbReference>
<dbReference type="RefSeq" id="WP_168131210.1">
    <property type="nucleotide sequence ID" value="NZ_BMVZ01000007.1"/>
</dbReference>
<dbReference type="Pfam" id="PF05977">
    <property type="entry name" value="MFS_3"/>
    <property type="match status" value="1"/>
</dbReference>
<feature type="transmembrane region" description="Helical" evidence="7">
    <location>
        <begin position="257"/>
        <end position="275"/>
    </location>
</feature>
<protein>
    <submittedName>
        <fullName evidence="9">MFS transporter</fullName>
    </submittedName>
</protein>
<accession>A0ABX0YSN8</accession>
<evidence type="ECO:0000256" key="6">
    <source>
        <dbReference type="ARBA" id="ARBA00023136"/>
    </source>
</evidence>
<feature type="transmembrane region" description="Helical" evidence="7">
    <location>
        <begin position="224"/>
        <end position="245"/>
    </location>
</feature>
<dbReference type="EMBL" id="JAATEL010000005">
    <property type="protein sequence ID" value="NJP14093.1"/>
    <property type="molecule type" value="Genomic_DNA"/>
</dbReference>
<feature type="transmembrane region" description="Helical" evidence="7">
    <location>
        <begin position="351"/>
        <end position="369"/>
    </location>
</feature>
<evidence type="ECO:0000256" key="3">
    <source>
        <dbReference type="ARBA" id="ARBA00022475"/>
    </source>
</evidence>
<sequence length="414" mass="42525">MSAHTAVRFGPGYHRVIGAAGASAVGDGMRFAALPLLSATLLHDAFQVAAVTAATTVPWLLFGLPAGACADRFERSRLMVVADLLRALALIAAVVLLACDRLTFWPLLASAFVLGVGEVLFDCASFALLPGLVPSERLEAANGRLFAVQTVGRDVLGHVLGGVLFVTGRAIPLLLDALSFLLSAALLAGVRGPRPERSTAGPRLWRDIREGLAHVLSDPLLRSLTVSAGVLNAVSLGQIAVFVVLARDVLGLPDAAYGVLLAVGAAGGVAGSMAASRVTGALGRVPALIGNLALTGVGGLLVAATDSVYVVAVGHCAAGFGLMVCNVVMVSLRQELVPDRLLGRATGVYRLLAWGTMPLGALLFGRLSTSAGPRVAFAVGGAVTLVMCLPVAFTLLRDGRVTDDREIHEGAPDE</sequence>
<evidence type="ECO:0000313" key="9">
    <source>
        <dbReference type="EMBL" id="NJP14093.1"/>
    </source>
</evidence>
<dbReference type="PANTHER" id="PTHR23513:SF6">
    <property type="entry name" value="MAJOR FACILITATOR SUPERFAMILY ASSOCIATED DOMAIN-CONTAINING PROTEIN"/>
    <property type="match status" value="1"/>
</dbReference>
<reference evidence="9 10" key="1">
    <citation type="submission" date="2020-03" db="EMBL/GenBank/DDBJ databases">
        <title>WGS of actinomycetes isolated from Thailand.</title>
        <authorList>
            <person name="Thawai C."/>
        </authorList>
    </citation>
    <scope>NUCLEOTIDE SEQUENCE [LARGE SCALE GENOMIC DNA]</scope>
    <source>
        <strain evidence="9 10">NBRC 13905</strain>
    </source>
</reference>
<feature type="transmembrane region" description="Helical" evidence="7">
    <location>
        <begin position="375"/>
        <end position="396"/>
    </location>
</feature>